<dbReference type="InParanoid" id="A0A4Q1BDT7"/>
<dbReference type="VEuPathDB" id="FungiDB:TREMEDRAFT_26192"/>
<evidence type="ECO:0000256" key="2">
    <source>
        <dbReference type="SAM" id="Phobius"/>
    </source>
</evidence>
<name>A0A4Q1BDT7_TREME</name>
<feature type="transmembrane region" description="Helical" evidence="2">
    <location>
        <begin position="85"/>
        <end position="106"/>
    </location>
</feature>
<keyword evidence="4" id="KW-1185">Reference proteome</keyword>
<protein>
    <recommendedName>
        <fullName evidence="5">Vacuolar membrane protein</fullName>
    </recommendedName>
</protein>
<sequence>MTPPSDLDPSRCRLLGPTALVVQALMGVLVITSLVIKRQLEKKRRPWRIWTWDVGKQLVGQGVIHLLNLLISDVVAHAAHNNPCSLYFLNVLIDTTVGVAIFYFALKGLTWFITQRLGLEGFQSGKYGNPPKPRFWWQQLIPYLISIILMKLLVLLPLTLPGISPLIIRLGHDLLAYLNPDAQVIFVMAIFPLIMNILQFCLVDQVIKAGQSDETPSSDDYQPLPTDQNHEPDIESQSSDLRRQITDTPGMATSHSTRTSSMPPTPLAPNSPLLSAVDDARKGGYGSTNPSPRHSLSNEAGDSFWAKFLRRESQFDEYDRARDKRSDAPSPDSFRPLELPPDEPETLVSPKEFMAMTGSGLSDEVQREARQSLSPKLTQDVRWGAAEESSVSLEERNG</sequence>
<feature type="region of interest" description="Disordered" evidence="1">
    <location>
        <begin position="212"/>
        <end position="299"/>
    </location>
</feature>
<keyword evidence="2" id="KW-0472">Membrane</keyword>
<evidence type="ECO:0000256" key="1">
    <source>
        <dbReference type="SAM" id="MobiDB-lite"/>
    </source>
</evidence>
<dbReference type="PANTHER" id="PTHR31735:SF1">
    <property type="entry name" value="VACUOLAR MEMBRANE PROTEIN YPL162C"/>
    <property type="match status" value="1"/>
</dbReference>
<proteinExistence type="predicted"/>
<dbReference type="AlphaFoldDB" id="A0A4Q1BDT7"/>
<keyword evidence="2" id="KW-0812">Transmembrane</keyword>
<evidence type="ECO:0000313" key="3">
    <source>
        <dbReference type="EMBL" id="RXK35075.1"/>
    </source>
</evidence>
<gene>
    <name evidence="3" type="ORF">M231_07662</name>
</gene>
<reference evidence="3 4" key="1">
    <citation type="submission" date="2016-06" db="EMBL/GenBank/DDBJ databases">
        <title>Evolution of pathogenesis and genome organization in the Tremellales.</title>
        <authorList>
            <person name="Cuomo C."/>
            <person name="Litvintseva A."/>
            <person name="Heitman J."/>
            <person name="Chen Y."/>
            <person name="Sun S."/>
            <person name="Springer D."/>
            <person name="Dromer F."/>
            <person name="Young S."/>
            <person name="Zeng Q."/>
            <person name="Chapman S."/>
            <person name="Gujja S."/>
            <person name="Saif S."/>
            <person name="Birren B."/>
        </authorList>
    </citation>
    <scope>NUCLEOTIDE SEQUENCE [LARGE SCALE GENOMIC DNA]</scope>
    <source>
        <strain evidence="3 4">ATCC 28783</strain>
    </source>
</reference>
<organism evidence="3 4">
    <name type="scientific">Tremella mesenterica</name>
    <name type="common">Jelly fungus</name>
    <dbReference type="NCBI Taxonomy" id="5217"/>
    <lineage>
        <taxon>Eukaryota</taxon>
        <taxon>Fungi</taxon>
        <taxon>Dikarya</taxon>
        <taxon>Basidiomycota</taxon>
        <taxon>Agaricomycotina</taxon>
        <taxon>Tremellomycetes</taxon>
        <taxon>Tremellales</taxon>
        <taxon>Tremellaceae</taxon>
        <taxon>Tremella</taxon>
    </lineage>
</organism>
<feature type="transmembrane region" description="Helical" evidence="2">
    <location>
        <begin position="20"/>
        <end position="37"/>
    </location>
</feature>
<dbReference type="Proteomes" id="UP000289152">
    <property type="component" value="Unassembled WGS sequence"/>
</dbReference>
<feature type="compositionally biased region" description="Polar residues" evidence="1">
    <location>
        <begin position="251"/>
        <end position="262"/>
    </location>
</feature>
<feature type="compositionally biased region" description="Basic and acidic residues" evidence="1">
    <location>
        <begin position="315"/>
        <end position="327"/>
    </location>
</feature>
<dbReference type="OrthoDB" id="431202at2759"/>
<feature type="transmembrane region" description="Helical" evidence="2">
    <location>
        <begin position="140"/>
        <end position="163"/>
    </location>
</feature>
<comment type="caution">
    <text evidence="3">The sequence shown here is derived from an EMBL/GenBank/DDBJ whole genome shotgun (WGS) entry which is preliminary data.</text>
</comment>
<dbReference type="STRING" id="5217.A0A4Q1BDT7"/>
<accession>A0A4Q1BDT7</accession>
<feature type="transmembrane region" description="Helical" evidence="2">
    <location>
        <begin position="183"/>
        <end position="203"/>
    </location>
</feature>
<keyword evidence="2" id="KW-1133">Transmembrane helix</keyword>
<dbReference type="Pfam" id="PF12400">
    <property type="entry name" value="STIMATE"/>
    <property type="match status" value="1"/>
</dbReference>
<feature type="transmembrane region" description="Helical" evidence="2">
    <location>
        <begin position="58"/>
        <end position="79"/>
    </location>
</feature>
<dbReference type="PANTHER" id="PTHR31735">
    <property type="entry name" value="VACUOLAR MEMBRANE PROTEIN YPL162C"/>
    <property type="match status" value="1"/>
</dbReference>
<dbReference type="InterPro" id="IPR022127">
    <property type="entry name" value="STIMATE/YPL162C"/>
</dbReference>
<feature type="compositionally biased region" description="Polar residues" evidence="1">
    <location>
        <begin position="287"/>
        <end position="299"/>
    </location>
</feature>
<evidence type="ECO:0008006" key="5">
    <source>
        <dbReference type="Google" id="ProtNLM"/>
    </source>
</evidence>
<evidence type="ECO:0000313" key="4">
    <source>
        <dbReference type="Proteomes" id="UP000289152"/>
    </source>
</evidence>
<dbReference type="GO" id="GO:0016020">
    <property type="term" value="C:membrane"/>
    <property type="evidence" value="ECO:0007669"/>
    <property type="project" value="TreeGrafter"/>
</dbReference>
<feature type="region of interest" description="Disordered" evidence="1">
    <location>
        <begin position="315"/>
        <end position="398"/>
    </location>
</feature>
<dbReference type="EMBL" id="SDIL01000160">
    <property type="protein sequence ID" value="RXK35075.1"/>
    <property type="molecule type" value="Genomic_DNA"/>
</dbReference>